<dbReference type="InterPro" id="IPR007526">
    <property type="entry name" value="SWIRM"/>
</dbReference>
<sequence length="1114" mass="125348">MGSWAASVKMYRPRCGLQDAQSVKKRRLAAPYSKLSVAFKRKGMHSSKCSPERLALLIAELRELMDRVLGADAQAEPGTRLTIIPARLFADFSENGSVHSILNTCFEFAKEHNIDQLHFLDSSKERLFIKLLLKLEKTLKASNHLKTIKAFIASTFADRDTEKLRNTLQRHGAAVLSNPDVATHVIYPDPPGTREHQTDGQVLIRLLKRDVFEGEKECFVHWFFHPDSYDDWVPSDEVLGHVYTPTRRTKHDQWHLQARWVRDTETFNEWMNELDYEMPFGFKDFVGRPPLDVSCYPGPGGVSKVLLKLRISKERATSEREVDAFRMVGLPSIQNEEKSQDTPLWNAKRERARRQSFTSKSEQSGATSEEIVDEGNTENDGSQAAKLERSREQNTQPQRVSLGNGLFLPSFAKWFDLTSVHEIEHRALPEFFCGKFASKTEQSYKEIRNFIIRTWRKNPAGYLSGTAARRYLSGDSCSILRVHTFLEHWGLINYACPEAAPPPSFNPPPRPLPVLDIDDKDVKTEIQMLLDDGGRAGLMDGKVLKYDRNSELRLPSSGNFLLRDSDRGGQSVHIITRPNKGPVEYHCDSCKTDCSVLRFHCATKPDVDLCAACYQAGRYAADIKPRDFIQMNSTGGQQGAEDSDPNVWSESEILLLLEALEMFTDKWDRISEHVGSKTKSQCVIKFLQLPIEDAFLKKTTETWWSEHPSKAEQMPSPLEIMRKAGSTESSLAAITGKGSATRTHSGQPLVCADQISTIAPFIAILASKCPSDKIEVLLEALKFQEPQRRVRNPFTNVAQILMKRNGKPLSSTEEQPVSVTKQMAFTNTVYSSLASAIRTPDQVLHSEYGEYLKIATSALAGIVPVEGDELENLRFYNSPLNSITHQAPEYLENILFNPMEIDNIANGSYEAKSQSVLHGSVSEVPSSAIALTSLISACVVAAQWRNAEDLEVDRLLGLCTELRIAMIRLKMKYLNQIEDHEEFSRQARKRYMKCTVSEAIHMKKQRVDMETRAETDSIDEDELHKAVKPSRCDDPPVPHFGGWTKSKFGGGCKNIRTWSDASGFEAELMKLKLPDFSREEKLEDLSAKNEKPVATDASQDVSEEDGDENMGGTA</sequence>
<evidence type="ECO:0000256" key="7">
    <source>
        <dbReference type="ARBA" id="ARBA00023242"/>
    </source>
</evidence>
<dbReference type="Gene3D" id="3.30.60.90">
    <property type="match status" value="1"/>
</dbReference>
<dbReference type="InterPro" id="IPR036420">
    <property type="entry name" value="BRCT_dom_sf"/>
</dbReference>
<dbReference type="Pfam" id="PF00249">
    <property type="entry name" value="Myb_DNA-binding"/>
    <property type="match status" value="1"/>
</dbReference>
<dbReference type="AlphaFoldDB" id="A0A2V3ICX9"/>
<feature type="compositionally biased region" description="Basic and acidic residues" evidence="9">
    <location>
        <begin position="1081"/>
        <end position="1093"/>
    </location>
</feature>
<keyword evidence="5" id="KW-0238">DNA-binding</keyword>
<dbReference type="GO" id="GO:0003677">
    <property type="term" value="F:DNA binding"/>
    <property type="evidence" value="ECO:0007669"/>
    <property type="project" value="UniProtKB-KW"/>
</dbReference>
<dbReference type="InterPro" id="IPR049898">
    <property type="entry name" value="MARR_BRCT_CHROMO"/>
</dbReference>
<dbReference type="InterPro" id="IPR036388">
    <property type="entry name" value="WH-like_DNA-bd_sf"/>
</dbReference>
<dbReference type="PANTHER" id="PTHR12802:SF41">
    <property type="entry name" value="BRAHMA ASSOCIATED PROTEIN 155 KDA"/>
    <property type="match status" value="1"/>
</dbReference>
<comment type="caution">
    <text evidence="15">The sequence shown here is derived from an EMBL/GenBank/DDBJ whole genome shotgun (WGS) entry which is preliminary data.</text>
</comment>
<feature type="region of interest" description="Disordered" evidence="9">
    <location>
        <begin position="336"/>
        <end position="401"/>
    </location>
</feature>
<evidence type="ECO:0000256" key="4">
    <source>
        <dbReference type="ARBA" id="ARBA00023015"/>
    </source>
</evidence>
<feature type="domain" description="SWIRM" evidence="12">
    <location>
        <begin position="406"/>
        <end position="503"/>
    </location>
</feature>
<keyword evidence="16" id="KW-1185">Reference proteome</keyword>
<dbReference type="GO" id="GO:0042393">
    <property type="term" value="F:histone binding"/>
    <property type="evidence" value="ECO:0007669"/>
    <property type="project" value="TreeGrafter"/>
</dbReference>
<dbReference type="Gene3D" id="1.10.10.60">
    <property type="entry name" value="Homeodomain-like"/>
    <property type="match status" value="1"/>
</dbReference>
<dbReference type="InterPro" id="IPR000433">
    <property type="entry name" value="Znf_ZZ"/>
</dbReference>
<dbReference type="STRING" id="448386.A0A2V3ICX9"/>
<dbReference type="Pfam" id="PF00569">
    <property type="entry name" value="ZZ"/>
    <property type="match status" value="1"/>
</dbReference>
<dbReference type="InterPro" id="IPR017884">
    <property type="entry name" value="SANT_dom"/>
</dbReference>
<evidence type="ECO:0000259" key="13">
    <source>
        <dbReference type="PROSITE" id="PS51293"/>
    </source>
</evidence>
<evidence type="ECO:0000256" key="9">
    <source>
        <dbReference type="SAM" id="MobiDB-lite"/>
    </source>
</evidence>
<dbReference type="GO" id="GO:0045893">
    <property type="term" value="P:positive regulation of DNA-templated transcription"/>
    <property type="evidence" value="ECO:0007669"/>
    <property type="project" value="TreeGrafter"/>
</dbReference>
<dbReference type="SUPFAM" id="SSF46689">
    <property type="entry name" value="Homeodomain-like"/>
    <property type="match status" value="2"/>
</dbReference>
<evidence type="ECO:0000259" key="14">
    <source>
        <dbReference type="PROSITE" id="PS52032"/>
    </source>
</evidence>
<feature type="domain" description="Chromo" evidence="14">
    <location>
        <begin position="8"/>
        <end position="293"/>
    </location>
</feature>
<dbReference type="SUPFAM" id="SSF52113">
    <property type="entry name" value="BRCT domain"/>
    <property type="match status" value="1"/>
</dbReference>
<dbReference type="PROSITE" id="PS50090">
    <property type="entry name" value="MYB_LIKE"/>
    <property type="match status" value="1"/>
</dbReference>
<dbReference type="PROSITE" id="PS51293">
    <property type="entry name" value="SANT"/>
    <property type="match status" value="1"/>
</dbReference>
<evidence type="ECO:0000256" key="6">
    <source>
        <dbReference type="ARBA" id="ARBA00023163"/>
    </source>
</evidence>
<dbReference type="PROSITE" id="PS50135">
    <property type="entry name" value="ZF_ZZ_2"/>
    <property type="match status" value="1"/>
</dbReference>
<dbReference type="InterPro" id="IPR009057">
    <property type="entry name" value="Homeodomain-like_sf"/>
</dbReference>
<reference evidence="15 16" key="1">
    <citation type="journal article" date="2018" name="Mol. Biol. Evol.">
        <title>Analysis of the draft genome of the red seaweed Gracilariopsis chorda provides insights into genome size evolution in Rhodophyta.</title>
        <authorList>
            <person name="Lee J."/>
            <person name="Yang E.C."/>
            <person name="Graf L."/>
            <person name="Yang J.H."/>
            <person name="Qiu H."/>
            <person name="Zel Zion U."/>
            <person name="Chan C.X."/>
            <person name="Stephens T.G."/>
            <person name="Weber A.P.M."/>
            <person name="Boo G.H."/>
            <person name="Boo S.M."/>
            <person name="Kim K.M."/>
            <person name="Shin Y."/>
            <person name="Jung M."/>
            <person name="Lee S.J."/>
            <person name="Yim H.S."/>
            <person name="Lee J.H."/>
            <person name="Bhattacharya D."/>
            <person name="Yoon H.S."/>
        </authorList>
    </citation>
    <scope>NUCLEOTIDE SEQUENCE [LARGE SCALE GENOMIC DNA]</scope>
    <source>
        <strain evidence="15 16">SKKU-2015</strain>
        <tissue evidence="15">Whole body</tissue>
    </source>
</reference>
<evidence type="ECO:0000256" key="8">
    <source>
        <dbReference type="PROSITE-ProRule" id="PRU00228"/>
    </source>
</evidence>
<dbReference type="FunFam" id="1.10.10.10:FF:000020">
    <property type="entry name" value="SWI/SNF complex subunit SMARCC2 isoform c"/>
    <property type="match status" value="1"/>
</dbReference>
<keyword evidence="7" id="KW-0539">Nucleus</keyword>
<evidence type="ECO:0000313" key="16">
    <source>
        <dbReference type="Proteomes" id="UP000247409"/>
    </source>
</evidence>
<keyword evidence="1" id="KW-0479">Metal-binding</keyword>
<dbReference type="InterPro" id="IPR001005">
    <property type="entry name" value="SANT/Myb"/>
</dbReference>
<accession>A0A2V3ICX9</accession>
<keyword evidence="3" id="KW-0862">Zinc</keyword>
<dbReference type="Proteomes" id="UP000247409">
    <property type="component" value="Unassembled WGS sequence"/>
</dbReference>
<protein>
    <submittedName>
        <fullName evidence="15">SWI/SNF complex subunit SMARCC2</fullName>
    </submittedName>
</protein>
<feature type="domain" description="SANT" evidence="13">
    <location>
        <begin position="643"/>
        <end position="694"/>
    </location>
</feature>
<evidence type="ECO:0000259" key="10">
    <source>
        <dbReference type="PROSITE" id="PS50090"/>
    </source>
</evidence>
<dbReference type="EMBL" id="NBIV01000395">
    <property type="protein sequence ID" value="PXF39942.1"/>
    <property type="molecule type" value="Genomic_DNA"/>
</dbReference>
<proteinExistence type="predicted"/>
<feature type="compositionally biased region" description="Basic and acidic residues" evidence="9">
    <location>
        <begin position="1022"/>
        <end position="1031"/>
    </location>
</feature>
<evidence type="ECO:0000256" key="3">
    <source>
        <dbReference type="ARBA" id="ARBA00022833"/>
    </source>
</evidence>
<dbReference type="PANTHER" id="PTHR12802">
    <property type="entry name" value="SWI/SNF COMPLEX-RELATED"/>
    <property type="match status" value="1"/>
</dbReference>
<gene>
    <name evidence="15" type="ORF">BWQ96_10343</name>
</gene>
<evidence type="ECO:0000256" key="2">
    <source>
        <dbReference type="ARBA" id="ARBA00022771"/>
    </source>
</evidence>
<name>A0A2V3ICX9_9FLOR</name>
<keyword evidence="2 8" id="KW-0863">Zinc-finger</keyword>
<dbReference type="OrthoDB" id="2682at2759"/>
<dbReference type="PROSITE" id="PS52032">
    <property type="entry name" value="MARR_BRCT_CHROMO"/>
    <property type="match status" value="1"/>
</dbReference>
<dbReference type="SUPFAM" id="SSF57850">
    <property type="entry name" value="RING/U-box"/>
    <property type="match status" value="1"/>
</dbReference>
<dbReference type="InterPro" id="IPR032450">
    <property type="entry name" value="SMARCC_N"/>
</dbReference>
<keyword evidence="4" id="KW-0805">Transcription regulation</keyword>
<dbReference type="Pfam" id="PF04433">
    <property type="entry name" value="SWIRM"/>
    <property type="match status" value="1"/>
</dbReference>
<dbReference type="InterPro" id="IPR043145">
    <property type="entry name" value="Znf_ZZ_sf"/>
</dbReference>
<evidence type="ECO:0000259" key="11">
    <source>
        <dbReference type="PROSITE" id="PS50135"/>
    </source>
</evidence>
<dbReference type="Gene3D" id="1.10.10.10">
    <property type="entry name" value="Winged helix-like DNA-binding domain superfamily/Winged helix DNA-binding domain"/>
    <property type="match status" value="1"/>
</dbReference>
<keyword evidence="6" id="KW-0804">Transcription</keyword>
<dbReference type="GO" id="GO:0016514">
    <property type="term" value="C:SWI/SNF complex"/>
    <property type="evidence" value="ECO:0007669"/>
    <property type="project" value="TreeGrafter"/>
</dbReference>
<evidence type="ECO:0000256" key="1">
    <source>
        <dbReference type="ARBA" id="ARBA00022723"/>
    </source>
</evidence>
<dbReference type="FunFam" id="1.10.10.60:FF:000014">
    <property type="entry name" value="SWI/SNF complex subunit SMARCC2 isoform C"/>
    <property type="match status" value="1"/>
</dbReference>
<feature type="domain" description="ZZ-type" evidence="11">
    <location>
        <begin position="582"/>
        <end position="636"/>
    </location>
</feature>
<dbReference type="SMART" id="SM00291">
    <property type="entry name" value="ZnF_ZZ"/>
    <property type="match status" value="1"/>
</dbReference>
<evidence type="ECO:0000313" key="15">
    <source>
        <dbReference type="EMBL" id="PXF39942.1"/>
    </source>
</evidence>
<dbReference type="GO" id="GO:0008270">
    <property type="term" value="F:zinc ion binding"/>
    <property type="evidence" value="ECO:0007669"/>
    <property type="project" value="UniProtKB-KW"/>
</dbReference>
<dbReference type="PROSITE" id="PS50934">
    <property type="entry name" value="SWIRM"/>
    <property type="match status" value="1"/>
</dbReference>
<feature type="region of interest" description="Disordered" evidence="9">
    <location>
        <begin position="1007"/>
        <end position="1031"/>
    </location>
</feature>
<feature type="compositionally biased region" description="Polar residues" evidence="9">
    <location>
        <begin position="355"/>
        <end position="367"/>
    </location>
</feature>
<evidence type="ECO:0000256" key="5">
    <source>
        <dbReference type="ARBA" id="ARBA00023125"/>
    </source>
</evidence>
<evidence type="ECO:0000259" key="12">
    <source>
        <dbReference type="PROSITE" id="PS50934"/>
    </source>
</evidence>
<dbReference type="Pfam" id="PF16496">
    <property type="entry name" value="SWIRM-assoc_2"/>
    <property type="match status" value="1"/>
</dbReference>
<feature type="domain" description="Myb-like" evidence="10">
    <location>
        <begin position="640"/>
        <end position="690"/>
    </location>
</feature>
<feature type="region of interest" description="Disordered" evidence="9">
    <location>
        <begin position="1081"/>
        <end position="1114"/>
    </location>
</feature>
<organism evidence="15 16">
    <name type="scientific">Gracilariopsis chorda</name>
    <dbReference type="NCBI Taxonomy" id="448386"/>
    <lineage>
        <taxon>Eukaryota</taxon>
        <taxon>Rhodophyta</taxon>
        <taxon>Florideophyceae</taxon>
        <taxon>Rhodymeniophycidae</taxon>
        <taxon>Gracilariales</taxon>
        <taxon>Gracilariaceae</taxon>
        <taxon>Gracilariopsis</taxon>
    </lineage>
</organism>
<dbReference type="SMART" id="SM00717">
    <property type="entry name" value="SANT"/>
    <property type="match status" value="1"/>
</dbReference>